<sequence length="334" mass="37034">MKAGGMEEFHCFAEERSLERAAKRMAEMKKRSEEDSKRDMAFFCDMEDSLVPRPVMSMKLQRAITNDELQHRLQVALHEGTPNIAQTLVGLNGLNVRTSYTHAGMVIHLSSDSELPEAVIAGFPKRVITLQQQRTFTPPSLRRNIPISLVEGVPTIAETLARIRPNDPFFTSWTRDWISNTTFHASNTDSFRDLAPSSLPVTMPPVRDISSEENSDSDELTTAAITLAARSNPYNQQLESTNSNYQLASLSSTPSILQKRHISRSGPVLKSMSRRLSTSSTPSSPFLPNAMVPINPDDVGKIEKRSSAIGRSPGPLTIYGEETVPKVVNASFYE</sequence>
<evidence type="ECO:0000256" key="1">
    <source>
        <dbReference type="SAM" id="MobiDB-lite"/>
    </source>
</evidence>
<dbReference type="EMBL" id="VSWD01000011">
    <property type="protein sequence ID" value="KAK3087527.1"/>
    <property type="molecule type" value="Genomic_DNA"/>
</dbReference>
<gene>
    <name evidence="2" type="ORF">FSP39_007061</name>
</gene>
<protein>
    <submittedName>
        <fullName evidence="2">Uncharacterized protein</fullName>
    </submittedName>
</protein>
<comment type="caution">
    <text evidence="2">The sequence shown here is derived from an EMBL/GenBank/DDBJ whole genome shotgun (WGS) entry which is preliminary data.</text>
</comment>
<dbReference type="Proteomes" id="UP001186944">
    <property type="component" value="Unassembled WGS sequence"/>
</dbReference>
<organism evidence="2 3">
    <name type="scientific">Pinctada imbricata</name>
    <name type="common">Atlantic pearl-oyster</name>
    <name type="synonym">Pinctada martensii</name>
    <dbReference type="NCBI Taxonomy" id="66713"/>
    <lineage>
        <taxon>Eukaryota</taxon>
        <taxon>Metazoa</taxon>
        <taxon>Spiralia</taxon>
        <taxon>Lophotrochozoa</taxon>
        <taxon>Mollusca</taxon>
        <taxon>Bivalvia</taxon>
        <taxon>Autobranchia</taxon>
        <taxon>Pteriomorphia</taxon>
        <taxon>Pterioida</taxon>
        <taxon>Pterioidea</taxon>
        <taxon>Pteriidae</taxon>
        <taxon>Pinctada</taxon>
    </lineage>
</organism>
<dbReference type="AlphaFoldDB" id="A0AA88XS13"/>
<name>A0AA88XS13_PINIB</name>
<evidence type="ECO:0000313" key="3">
    <source>
        <dbReference type="Proteomes" id="UP001186944"/>
    </source>
</evidence>
<evidence type="ECO:0000313" key="2">
    <source>
        <dbReference type="EMBL" id="KAK3087527.1"/>
    </source>
</evidence>
<reference evidence="2" key="1">
    <citation type="submission" date="2019-08" db="EMBL/GenBank/DDBJ databases">
        <title>The improved chromosome-level genome for the pearl oyster Pinctada fucata martensii using PacBio sequencing and Hi-C.</title>
        <authorList>
            <person name="Zheng Z."/>
        </authorList>
    </citation>
    <scope>NUCLEOTIDE SEQUENCE</scope>
    <source>
        <strain evidence="2">ZZ-2019</strain>
        <tissue evidence="2">Adductor muscle</tissue>
    </source>
</reference>
<feature type="region of interest" description="Disordered" evidence="1">
    <location>
        <begin position="269"/>
        <end position="292"/>
    </location>
</feature>
<proteinExistence type="predicted"/>
<feature type="compositionally biased region" description="Low complexity" evidence="1">
    <location>
        <begin position="274"/>
        <end position="284"/>
    </location>
</feature>
<keyword evidence="3" id="KW-1185">Reference proteome</keyword>
<accession>A0AA88XS13</accession>